<dbReference type="Proteomes" id="UP000326396">
    <property type="component" value="Linkage Group LG11"/>
</dbReference>
<dbReference type="PANTHER" id="PTHR48258:SF14">
    <property type="entry name" value="OS02G0583300 PROTEIN"/>
    <property type="match status" value="1"/>
</dbReference>
<gene>
    <name evidence="3" type="ORF">E3N88_06453</name>
</gene>
<keyword evidence="4" id="KW-1185">Reference proteome</keyword>
<dbReference type="InterPro" id="IPR025312">
    <property type="entry name" value="DUF4216"/>
</dbReference>
<dbReference type="OrthoDB" id="1878503at2759"/>
<feature type="region of interest" description="Disordered" evidence="1">
    <location>
        <begin position="294"/>
        <end position="320"/>
    </location>
</feature>
<feature type="domain" description="DUF4216" evidence="2">
    <location>
        <begin position="86"/>
        <end position="163"/>
    </location>
</feature>
<feature type="compositionally biased region" description="Acidic residues" evidence="1">
    <location>
        <begin position="311"/>
        <end position="320"/>
    </location>
</feature>
<sequence>MKTEFASWFKYKANTSSSSYLSPECKSELKALAHGSLNAYSYSACIVNGVRFVVNNRDVRRTTQNSGVVTIGEDGTPYYGQLEDIIELNYIDNHSVVLFRCKWFDTSGKRLIKKDNITLIDVSREWYVGNAWYDTKQYILATQAKQVFYLQDPYRNSTNWRVVQDVHHRKLWDHPSMSVANEIDILHDTQSSDYNFIVDSQRIQNEARRLGDNSSSEISDEYDVMKHALGERRGHIRGVGRVVKSVHAEMSSSYSPQSQGWQQNWEQQMREQVQQEVQAQMNENFNKMQADFARQFEEMRQSFQQQKDSQNEEEEASESD</sequence>
<comment type="caution">
    <text evidence="3">The sequence shown here is derived from an EMBL/GenBank/DDBJ whole genome shotgun (WGS) entry which is preliminary data.</text>
</comment>
<name>A0A5N6PQV2_9ASTR</name>
<accession>A0A5N6PQV2</accession>
<dbReference type="PANTHER" id="PTHR48258">
    <property type="entry name" value="DUF4218 DOMAIN-CONTAINING PROTEIN-RELATED"/>
    <property type="match status" value="1"/>
</dbReference>
<proteinExistence type="predicted"/>
<evidence type="ECO:0000259" key="2">
    <source>
        <dbReference type="Pfam" id="PF13952"/>
    </source>
</evidence>
<organism evidence="3 4">
    <name type="scientific">Mikania micrantha</name>
    <name type="common">bitter vine</name>
    <dbReference type="NCBI Taxonomy" id="192012"/>
    <lineage>
        <taxon>Eukaryota</taxon>
        <taxon>Viridiplantae</taxon>
        <taxon>Streptophyta</taxon>
        <taxon>Embryophyta</taxon>
        <taxon>Tracheophyta</taxon>
        <taxon>Spermatophyta</taxon>
        <taxon>Magnoliopsida</taxon>
        <taxon>eudicotyledons</taxon>
        <taxon>Gunneridae</taxon>
        <taxon>Pentapetalae</taxon>
        <taxon>asterids</taxon>
        <taxon>campanulids</taxon>
        <taxon>Asterales</taxon>
        <taxon>Asteraceae</taxon>
        <taxon>Asteroideae</taxon>
        <taxon>Heliantheae alliance</taxon>
        <taxon>Eupatorieae</taxon>
        <taxon>Mikania</taxon>
    </lineage>
</organism>
<evidence type="ECO:0000313" key="4">
    <source>
        <dbReference type="Proteomes" id="UP000326396"/>
    </source>
</evidence>
<reference evidence="3 4" key="1">
    <citation type="submission" date="2019-05" db="EMBL/GenBank/DDBJ databases">
        <title>Mikania micrantha, genome provides insights into the molecular mechanism of rapid growth.</title>
        <authorList>
            <person name="Liu B."/>
        </authorList>
    </citation>
    <scope>NUCLEOTIDE SEQUENCE [LARGE SCALE GENOMIC DNA]</scope>
    <source>
        <strain evidence="3">NLD-2019</strain>
        <tissue evidence="3">Leaf</tissue>
    </source>
</reference>
<evidence type="ECO:0000256" key="1">
    <source>
        <dbReference type="SAM" id="MobiDB-lite"/>
    </source>
</evidence>
<dbReference type="EMBL" id="SZYD01000003">
    <property type="protein sequence ID" value="KAD6795557.1"/>
    <property type="molecule type" value="Genomic_DNA"/>
</dbReference>
<dbReference type="Pfam" id="PF13952">
    <property type="entry name" value="DUF4216"/>
    <property type="match status" value="1"/>
</dbReference>
<protein>
    <recommendedName>
        <fullName evidence="2">DUF4216 domain-containing protein</fullName>
    </recommendedName>
</protein>
<evidence type="ECO:0000313" key="3">
    <source>
        <dbReference type="EMBL" id="KAD6795557.1"/>
    </source>
</evidence>
<dbReference type="AlphaFoldDB" id="A0A5N6PQV2"/>